<evidence type="ECO:0000313" key="5">
    <source>
        <dbReference type="Proteomes" id="UP000823907"/>
    </source>
</evidence>
<evidence type="ECO:0000259" key="3">
    <source>
        <dbReference type="PROSITE" id="PS51462"/>
    </source>
</evidence>
<accession>A0A9D2UAK3</accession>
<evidence type="ECO:0000256" key="2">
    <source>
        <dbReference type="ARBA" id="ARBA00022801"/>
    </source>
</evidence>
<dbReference type="GO" id="GO:0009691">
    <property type="term" value="P:cytokinin biosynthetic process"/>
    <property type="evidence" value="ECO:0007669"/>
    <property type="project" value="InterPro"/>
</dbReference>
<dbReference type="PANTHER" id="PTHR31223:SF70">
    <property type="entry name" value="LOG FAMILY PROTEIN YJL055W"/>
    <property type="match status" value="1"/>
</dbReference>
<dbReference type="SUPFAM" id="SSF102405">
    <property type="entry name" value="MCP/YpsA-like"/>
    <property type="match status" value="1"/>
</dbReference>
<dbReference type="SUPFAM" id="SSF55811">
    <property type="entry name" value="Nudix"/>
    <property type="match status" value="1"/>
</dbReference>
<evidence type="ECO:0000256" key="1">
    <source>
        <dbReference type="ARBA" id="ARBA00006763"/>
    </source>
</evidence>
<reference evidence="4" key="2">
    <citation type="submission" date="2021-04" db="EMBL/GenBank/DDBJ databases">
        <authorList>
            <person name="Gilroy R."/>
        </authorList>
    </citation>
    <scope>NUCLEOTIDE SEQUENCE</scope>
    <source>
        <strain evidence="4">5925</strain>
    </source>
</reference>
<protein>
    <submittedName>
        <fullName evidence="4">TIGR00730 family Rossman fold protein</fullName>
    </submittedName>
</protein>
<dbReference type="CDD" id="cd04690">
    <property type="entry name" value="NUDIX_Hydrolase"/>
    <property type="match status" value="1"/>
</dbReference>
<dbReference type="InterPro" id="IPR015797">
    <property type="entry name" value="NUDIX_hydrolase-like_dom_sf"/>
</dbReference>
<dbReference type="Gene3D" id="3.90.79.10">
    <property type="entry name" value="Nucleoside Triphosphate Pyrophosphohydrolase"/>
    <property type="match status" value="1"/>
</dbReference>
<dbReference type="InterPro" id="IPR005269">
    <property type="entry name" value="LOG"/>
</dbReference>
<comment type="caution">
    <text evidence="4">The sequence shown here is derived from an EMBL/GenBank/DDBJ whole genome shotgun (WGS) entry which is preliminary data.</text>
</comment>
<name>A0A9D2UAK3_9CORY</name>
<dbReference type="AlphaFoldDB" id="A0A9D2UAK3"/>
<organism evidence="4 5">
    <name type="scientific">Candidatus Corynebacterium intestinavium</name>
    <dbReference type="NCBI Taxonomy" id="2838531"/>
    <lineage>
        <taxon>Bacteria</taxon>
        <taxon>Bacillati</taxon>
        <taxon>Actinomycetota</taxon>
        <taxon>Actinomycetes</taxon>
        <taxon>Mycobacteriales</taxon>
        <taxon>Corynebacteriaceae</taxon>
        <taxon>Corynebacterium</taxon>
    </lineage>
</organism>
<keyword evidence="2" id="KW-0378">Hydrolase</keyword>
<dbReference type="PROSITE" id="PS00893">
    <property type="entry name" value="NUDIX_BOX"/>
    <property type="match status" value="1"/>
</dbReference>
<feature type="domain" description="Nudix hydrolase" evidence="3">
    <location>
        <begin position="7"/>
        <end position="138"/>
    </location>
</feature>
<dbReference type="Pfam" id="PF03641">
    <property type="entry name" value="Lysine_decarbox"/>
    <property type="match status" value="1"/>
</dbReference>
<dbReference type="Pfam" id="PF00293">
    <property type="entry name" value="NUDIX"/>
    <property type="match status" value="1"/>
</dbReference>
<dbReference type="Proteomes" id="UP000823907">
    <property type="component" value="Unassembled WGS sequence"/>
</dbReference>
<dbReference type="PANTHER" id="PTHR31223">
    <property type="entry name" value="LOG FAMILY PROTEIN YJL055W"/>
    <property type="match status" value="1"/>
</dbReference>
<dbReference type="NCBIfam" id="TIGR00730">
    <property type="entry name" value="Rossman fold protein, TIGR00730 family"/>
    <property type="match status" value="1"/>
</dbReference>
<reference evidence="4" key="1">
    <citation type="journal article" date="2021" name="PeerJ">
        <title>Extensive microbial diversity within the chicken gut microbiome revealed by metagenomics and culture.</title>
        <authorList>
            <person name="Gilroy R."/>
            <person name="Ravi A."/>
            <person name="Getino M."/>
            <person name="Pursley I."/>
            <person name="Horton D.L."/>
            <person name="Alikhan N.F."/>
            <person name="Baker D."/>
            <person name="Gharbi K."/>
            <person name="Hall N."/>
            <person name="Watson M."/>
            <person name="Adriaenssens E.M."/>
            <person name="Foster-Nyarko E."/>
            <person name="Jarju S."/>
            <person name="Secka A."/>
            <person name="Antonio M."/>
            <person name="Oren A."/>
            <person name="Chaudhuri R.R."/>
            <person name="La Ragione R."/>
            <person name="Hildebrand F."/>
            <person name="Pallen M.J."/>
        </authorList>
    </citation>
    <scope>NUCLEOTIDE SEQUENCE</scope>
    <source>
        <strain evidence="4">5925</strain>
    </source>
</reference>
<dbReference type="GO" id="GO:0005829">
    <property type="term" value="C:cytosol"/>
    <property type="evidence" value="ECO:0007669"/>
    <property type="project" value="TreeGrafter"/>
</dbReference>
<proteinExistence type="inferred from homology"/>
<evidence type="ECO:0000313" key="4">
    <source>
        <dbReference type="EMBL" id="HJD48885.1"/>
    </source>
</evidence>
<comment type="similarity">
    <text evidence="1">Belongs to the LOG family.</text>
</comment>
<dbReference type="GO" id="GO:0016799">
    <property type="term" value="F:hydrolase activity, hydrolyzing N-glycosyl compounds"/>
    <property type="evidence" value="ECO:0007669"/>
    <property type="project" value="TreeGrafter"/>
</dbReference>
<gene>
    <name evidence="4" type="ORF">H9907_01960</name>
</gene>
<dbReference type="InterPro" id="IPR031100">
    <property type="entry name" value="LOG_fam"/>
</dbReference>
<sequence>MSSTEPERLITVSATVIQDPHGRVLCVRKEGSPYFQLPGGKPEAGESSSQAATREVAEEIGVKFKEEDLSFLGIFSAPAANEEGFQVRSTVYTHPHTEALGQVAGGQAEIAEARWLDITVPEELDEQLAPLLAQRIGPALNRRINALTVFTGAKTGTGEEYVAQAREFGRQLSDRGITLVYGGGHVGLMGEIADGVLENSGHVVGVMPRHLVDEEIAHPGLSALLVVDSMAERKQVMTDLADGFVALPGGVGTLDEVFEVWTGLQLGTHGKPVALCNSQFWQPLVTGLAAMAGEGFIRAEDVDSLLVTEDAAETLERFESWQPPRPRWS</sequence>
<dbReference type="EMBL" id="DWUR01000027">
    <property type="protein sequence ID" value="HJD48885.1"/>
    <property type="molecule type" value="Genomic_DNA"/>
</dbReference>
<dbReference type="InterPro" id="IPR020084">
    <property type="entry name" value="NUDIX_hydrolase_CS"/>
</dbReference>
<dbReference type="InterPro" id="IPR000086">
    <property type="entry name" value="NUDIX_hydrolase_dom"/>
</dbReference>
<dbReference type="Gene3D" id="3.40.50.450">
    <property type="match status" value="1"/>
</dbReference>
<dbReference type="PROSITE" id="PS51462">
    <property type="entry name" value="NUDIX"/>
    <property type="match status" value="1"/>
</dbReference>